<protein>
    <submittedName>
        <fullName evidence="1">Uncharacterized protein</fullName>
    </submittedName>
</protein>
<sequence>MKNLQSLVESNLPVEKVVEVTLPLTRRAKPEYKGNAHVQLRVDFARGNGWSGIATVNGREITGPYGTQSKVPGLIVPAGTGRGEWEWNLKSTNESLQTLVEGEETTEEILSRINGEIRDLYLAMSNNWGNEQHWRELFSASQALQWAVDTGMCPPSKAILSLRSPLSHYVTGANV</sequence>
<name>A0A1M3L3F9_9BACT</name>
<proteinExistence type="predicted"/>
<comment type="caution">
    <text evidence="1">The sequence shown here is derived from an EMBL/GenBank/DDBJ whole genome shotgun (WGS) entry which is preliminary data.</text>
</comment>
<gene>
    <name evidence="1" type="ORF">BGO89_07760</name>
</gene>
<organism evidence="1 2">
    <name type="scientific">Candidatus Kapaibacterium thiocyanatum</name>
    <dbReference type="NCBI Taxonomy" id="1895771"/>
    <lineage>
        <taxon>Bacteria</taxon>
        <taxon>Pseudomonadati</taxon>
        <taxon>Candidatus Kapaibacteriota</taxon>
        <taxon>Candidatus Kapaibacteriia</taxon>
        <taxon>Candidatus Kapaibacteriales</taxon>
        <taxon>Candidatus Kapaibacteriaceae</taxon>
        <taxon>Candidatus Kapaibacterium</taxon>
    </lineage>
</organism>
<dbReference type="Proteomes" id="UP000184233">
    <property type="component" value="Unassembled WGS sequence"/>
</dbReference>
<evidence type="ECO:0000313" key="1">
    <source>
        <dbReference type="EMBL" id="OJX59889.1"/>
    </source>
</evidence>
<reference evidence="1 2" key="1">
    <citation type="submission" date="2016-09" db="EMBL/GenBank/DDBJ databases">
        <title>Genome-resolved meta-omics ties microbial dynamics to process performance in biotechnology for thiocyanate degradation.</title>
        <authorList>
            <person name="Kantor R.S."/>
            <person name="Huddy R.J."/>
            <person name="Iyer R."/>
            <person name="Thomas B.C."/>
            <person name="Brown C.T."/>
            <person name="Anantharaman K."/>
            <person name="Tringe S."/>
            <person name="Hettich R.L."/>
            <person name="Harrison S.T."/>
            <person name="Banfield J.F."/>
        </authorList>
    </citation>
    <scope>NUCLEOTIDE SEQUENCE [LARGE SCALE GENOMIC DNA]</scope>
    <source>
        <strain evidence="1">59-99</strain>
    </source>
</reference>
<accession>A0A1M3L3F9</accession>
<evidence type="ECO:0000313" key="2">
    <source>
        <dbReference type="Proteomes" id="UP000184233"/>
    </source>
</evidence>
<dbReference type="EMBL" id="MKVH01000008">
    <property type="protein sequence ID" value="OJX59889.1"/>
    <property type="molecule type" value="Genomic_DNA"/>
</dbReference>
<dbReference type="AlphaFoldDB" id="A0A1M3L3F9"/>